<reference evidence="1" key="1">
    <citation type="submission" date="2018-02" db="EMBL/GenBank/DDBJ databases">
        <title>Rhizophora mucronata_Transcriptome.</title>
        <authorList>
            <person name="Meera S.P."/>
            <person name="Sreeshan A."/>
            <person name="Augustine A."/>
        </authorList>
    </citation>
    <scope>NUCLEOTIDE SEQUENCE</scope>
    <source>
        <tissue evidence="1">Leaf</tissue>
    </source>
</reference>
<evidence type="ECO:0000313" key="1">
    <source>
        <dbReference type="EMBL" id="MBX30241.1"/>
    </source>
</evidence>
<proteinExistence type="predicted"/>
<accession>A0A2P2MJ30</accession>
<sequence length="44" mass="5293">MSRHIVNFTIQVHKATRIWQFQAPTIENRKIEEKKKPEELKMTG</sequence>
<dbReference type="EMBL" id="GGEC01049757">
    <property type="protein sequence ID" value="MBX30241.1"/>
    <property type="molecule type" value="Transcribed_RNA"/>
</dbReference>
<organism evidence="1">
    <name type="scientific">Rhizophora mucronata</name>
    <name type="common">Asiatic mangrove</name>
    <dbReference type="NCBI Taxonomy" id="61149"/>
    <lineage>
        <taxon>Eukaryota</taxon>
        <taxon>Viridiplantae</taxon>
        <taxon>Streptophyta</taxon>
        <taxon>Embryophyta</taxon>
        <taxon>Tracheophyta</taxon>
        <taxon>Spermatophyta</taxon>
        <taxon>Magnoliopsida</taxon>
        <taxon>eudicotyledons</taxon>
        <taxon>Gunneridae</taxon>
        <taxon>Pentapetalae</taxon>
        <taxon>rosids</taxon>
        <taxon>fabids</taxon>
        <taxon>Malpighiales</taxon>
        <taxon>Rhizophoraceae</taxon>
        <taxon>Rhizophora</taxon>
    </lineage>
</organism>
<protein>
    <submittedName>
        <fullName evidence="1">Uncharacterized protein</fullName>
    </submittedName>
</protein>
<name>A0A2P2MJ30_RHIMU</name>
<dbReference type="AlphaFoldDB" id="A0A2P2MJ30"/>